<evidence type="ECO:0008006" key="4">
    <source>
        <dbReference type="Google" id="ProtNLM"/>
    </source>
</evidence>
<evidence type="ECO:0000313" key="3">
    <source>
        <dbReference type="Proteomes" id="UP000295649"/>
    </source>
</evidence>
<name>A0ABY2CMY1_METMH</name>
<evidence type="ECO:0000256" key="1">
    <source>
        <dbReference type="SAM" id="Phobius"/>
    </source>
</evidence>
<keyword evidence="1" id="KW-0812">Transmembrane</keyword>
<keyword evidence="1" id="KW-0472">Membrane</keyword>
<keyword evidence="1" id="KW-1133">Transmembrane helix</keyword>
<comment type="caution">
    <text evidence="2">The sequence shown here is derived from an EMBL/GenBank/DDBJ whole genome shotgun (WGS) entry which is preliminary data.</text>
</comment>
<reference evidence="2 3" key="1">
    <citation type="submission" date="2019-03" db="EMBL/GenBank/DDBJ databases">
        <title>Systems level insights into methane cycling in arid and semi-arid ecosystems.</title>
        <authorList>
            <person name="Kalyuzhnaya M."/>
        </authorList>
    </citation>
    <scope>NUCLEOTIDE SEQUENCE [LARGE SCALE GENOMIC DNA]</scope>
    <source>
        <strain evidence="2 3">S-1</strain>
    </source>
</reference>
<sequence>MNSSQIKCLAAFSLFAIIGFGPVSPGCLIGMYVVALRPLWFRGLIENMYANASVPAEVSPTYSAEQTRQSRINCFLSLLGLFIVDIAPVPVTPVVAFGIILSKPRWFYRMVNRIYGGI</sequence>
<protein>
    <recommendedName>
        <fullName evidence="4">DUF454 domain-containing protein</fullName>
    </recommendedName>
</protein>
<feature type="transmembrane region" description="Helical" evidence="1">
    <location>
        <begin position="75"/>
        <end position="101"/>
    </location>
</feature>
<dbReference type="EMBL" id="SMCN01000007">
    <property type="protein sequence ID" value="TCV84459.1"/>
    <property type="molecule type" value="Genomic_DNA"/>
</dbReference>
<accession>A0ABY2CMY1</accession>
<gene>
    <name evidence="2" type="ORF">EDE11_107118</name>
</gene>
<organism evidence="2 3">
    <name type="scientific">Methylomonas methanica</name>
    <dbReference type="NCBI Taxonomy" id="421"/>
    <lineage>
        <taxon>Bacteria</taxon>
        <taxon>Pseudomonadati</taxon>
        <taxon>Pseudomonadota</taxon>
        <taxon>Gammaproteobacteria</taxon>
        <taxon>Methylococcales</taxon>
        <taxon>Methylococcaceae</taxon>
        <taxon>Methylomonas</taxon>
    </lineage>
</organism>
<evidence type="ECO:0000313" key="2">
    <source>
        <dbReference type="EMBL" id="TCV84459.1"/>
    </source>
</evidence>
<keyword evidence="3" id="KW-1185">Reference proteome</keyword>
<dbReference type="Proteomes" id="UP000295649">
    <property type="component" value="Unassembled WGS sequence"/>
</dbReference>
<proteinExistence type="predicted"/>
<dbReference type="RefSeq" id="WP_228375550.1">
    <property type="nucleotide sequence ID" value="NZ_LUUF01000043.1"/>
</dbReference>